<proteinExistence type="predicted"/>
<protein>
    <recommendedName>
        <fullName evidence="8">GRF-type domain-containing protein</fullName>
    </recommendedName>
</protein>
<feature type="domain" description="GRF-type" evidence="8">
    <location>
        <begin position="32"/>
        <end position="73"/>
    </location>
</feature>
<evidence type="ECO:0000256" key="4">
    <source>
        <dbReference type="PROSITE-ProRule" id="PRU01343"/>
    </source>
</evidence>
<dbReference type="InterPro" id="IPR010666">
    <property type="entry name" value="Znf_GRF"/>
</dbReference>
<comment type="caution">
    <text evidence="9">The sequence shown here is derived from an EMBL/GenBank/DDBJ whole genome shotgun (WGS) entry which is preliminary data.</text>
</comment>
<sequence>MSTGSSSYRKTSSAATFPTATFPSSANPKLECKHREKPDLLTSHTDLNPARRYYRCKYRMDDDCKFFAWFDPELPPYQKASYLKLKGQVQVLEEQLKCKVFMEKLLSERLEVKDNELDLLKRKNADLENNIATMDQRRKSEKKLLILVTMFLLAMWFFGVSNEKKLMLM</sequence>
<dbReference type="OrthoDB" id="2822301at2759"/>
<keyword evidence="10" id="KW-1185">Reference proteome</keyword>
<evidence type="ECO:0000256" key="1">
    <source>
        <dbReference type="ARBA" id="ARBA00022723"/>
    </source>
</evidence>
<evidence type="ECO:0000256" key="3">
    <source>
        <dbReference type="ARBA" id="ARBA00022833"/>
    </source>
</evidence>
<keyword evidence="7" id="KW-0472">Membrane</keyword>
<dbReference type="EMBL" id="CACSLK010027832">
    <property type="protein sequence ID" value="CAA0831364.1"/>
    <property type="molecule type" value="Genomic_DNA"/>
</dbReference>
<evidence type="ECO:0000256" key="7">
    <source>
        <dbReference type="SAM" id="Phobius"/>
    </source>
</evidence>
<dbReference type="PANTHER" id="PTHR33248">
    <property type="entry name" value="ZINC ION-BINDING PROTEIN"/>
    <property type="match status" value="1"/>
</dbReference>
<keyword evidence="1" id="KW-0479">Metal-binding</keyword>
<reference evidence="9" key="1">
    <citation type="submission" date="2019-12" db="EMBL/GenBank/DDBJ databases">
        <authorList>
            <person name="Scholes J."/>
        </authorList>
    </citation>
    <scope>NUCLEOTIDE SEQUENCE</scope>
</reference>
<evidence type="ECO:0000313" key="9">
    <source>
        <dbReference type="EMBL" id="CAA0831364.1"/>
    </source>
</evidence>
<evidence type="ECO:0000256" key="6">
    <source>
        <dbReference type="SAM" id="MobiDB-lite"/>
    </source>
</evidence>
<evidence type="ECO:0000259" key="8">
    <source>
        <dbReference type="PROSITE" id="PS51999"/>
    </source>
</evidence>
<name>A0A9N7NK27_STRHE</name>
<dbReference type="AlphaFoldDB" id="A0A9N7NK27"/>
<evidence type="ECO:0000256" key="2">
    <source>
        <dbReference type="ARBA" id="ARBA00022771"/>
    </source>
</evidence>
<dbReference type="PROSITE" id="PS51999">
    <property type="entry name" value="ZF_GRF"/>
    <property type="match status" value="1"/>
</dbReference>
<feature type="transmembrane region" description="Helical" evidence="7">
    <location>
        <begin position="144"/>
        <end position="161"/>
    </location>
</feature>
<evidence type="ECO:0000313" key="10">
    <source>
        <dbReference type="Proteomes" id="UP001153555"/>
    </source>
</evidence>
<feature type="coiled-coil region" evidence="5">
    <location>
        <begin position="103"/>
        <end position="144"/>
    </location>
</feature>
<dbReference type="Pfam" id="PF06839">
    <property type="entry name" value="Zn_ribbon_GRF"/>
    <property type="match status" value="1"/>
</dbReference>
<feature type="region of interest" description="Disordered" evidence="6">
    <location>
        <begin position="1"/>
        <end position="22"/>
    </location>
</feature>
<gene>
    <name evidence="9" type="ORF">SHERM_26713</name>
</gene>
<keyword evidence="7" id="KW-0812">Transmembrane</keyword>
<keyword evidence="3" id="KW-0862">Zinc</keyword>
<dbReference type="Proteomes" id="UP001153555">
    <property type="component" value="Unassembled WGS sequence"/>
</dbReference>
<dbReference type="GO" id="GO:0008270">
    <property type="term" value="F:zinc ion binding"/>
    <property type="evidence" value="ECO:0007669"/>
    <property type="project" value="UniProtKB-KW"/>
</dbReference>
<accession>A0A9N7NK27</accession>
<keyword evidence="7" id="KW-1133">Transmembrane helix</keyword>
<keyword evidence="5" id="KW-0175">Coiled coil</keyword>
<organism evidence="9 10">
    <name type="scientific">Striga hermonthica</name>
    <name type="common">Purple witchweed</name>
    <name type="synonym">Buchnera hermonthica</name>
    <dbReference type="NCBI Taxonomy" id="68872"/>
    <lineage>
        <taxon>Eukaryota</taxon>
        <taxon>Viridiplantae</taxon>
        <taxon>Streptophyta</taxon>
        <taxon>Embryophyta</taxon>
        <taxon>Tracheophyta</taxon>
        <taxon>Spermatophyta</taxon>
        <taxon>Magnoliopsida</taxon>
        <taxon>eudicotyledons</taxon>
        <taxon>Gunneridae</taxon>
        <taxon>Pentapetalae</taxon>
        <taxon>asterids</taxon>
        <taxon>lamiids</taxon>
        <taxon>Lamiales</taxon>
        <taxon>Orobanchaceae</taxon>
        <taxon>Buchnereae</taxon>
        <taxon>Striga</taxon>
    </lineage>
</organism>
<evidence type="ECO:0000256" key="5">
    <source>
        <dbReference type="SAM" id="Coils"/>
    </source>
</evidence>
<keyword evidence="2 4" id="KW-0863">Zinc-finger</keyword>